<protein>
    <submittedName>
        <fullName evidence="9">Sigma-70 family RNA polymerase sigma factor</fullName>
    </submittedName>
</protein>
<dbReference type="InterPro" id="IPR039425">
    <property type="entry name" value="RNA_pol_sigma-70-like"/>
</dbReference>
<dbReference type="PANTHER" id="PTHR43133">
    <property type="entry name" value="RNA POLYMERASE ECF-TYPE SIGMA FACTO"/>
    <property type="match status" value="1"/>
</dbReference>
<comment type="caution">
    <text evidence="9">The sequence shown here is derived from an EMBL/GenBank/DDBJ whole genome shotgun (WGS) entry which is preliminary data.</text>
</comment>
<evidence type="ECO:0000256" key="6">
    <source>
        <dbReference type="SAM" id="Coils"/>
    </source>
</evidence>
<dbReference type="GO" id="GO:0006352">
    <property type="term" value="P:DNA-templated transcription initiation"/>
    <property type="evidence" value="ECO:0007669"/>
    <property type="project" value="InterPro"/>
</dbReference>
<dbReference type="PANTHER" id="PTHR43133:SF8">
    <property type="entry name" value="RNA POLYMERASE SIGMA FACTOR HI_1459-RELATED"/>
    <property type="match status" value="1"/>
</dbReference>
<gene>
    <name evidence="9" type="ORF">KHA99_00860</name>
</gene>
<reference evidence="9" key="1">
    <citation type="submission" date="2021-05" db="EMBL/GenBank/DDBJ databases">
        <title>Novel Bacillus species.</title>
        <authorList>
            <person name="Liu G."/>
        </authorList>
    </citation>
    <scope>NUCLEOTIDE SEQUENCE</scope>
    <source>
        <strain evidence="9">FJAT-49825</strain>
    </source>
</reference>
<dbReference type="GO" id="GO:0003677">
    <property type="term" value="F:DNA binding"/>
    <property type="evidence" value="ECO:0007669"/>
    <property type="project" value="UniProtKB-KW"/>
</dbReference>
<feature type="domain" description="RNA polymerase sigma factor 70 region 4 type 2" evidence="8">
    <location>
        <begin position="109"/>
        <end position="159"/>
    </location>
</feature>
<evidence type="ECO:0000256" key="1">
    <source>
        <dbReference type="ARBA" id="ARBA00010641"/>
    </source>
</evidence>
<evidence type="ECO:0000259" key="8">
    <source>
        <dbReference type="Pfam" id="PF08281"/>
    </source>
</evidence>
<evidence type="ECO:0000313" key="9">
    <source>
        <dbReference type="EMBL" id="MBS4210996.1"/>
    </source>
</evidence>
<organism evidence="9 10">
    <name type="scientific">Neobacillus rhizophilus</name>
    <dbReference type="NCBI Taxonomy" id="2833579"/>
    <lineage>
        <taxon>Bacteria</taxon>
        <taxon>Bacillati</taxon>
        <taxon>Bacillota</taxon>
        <taxon>Bacilli</taxon>
        <taxon>Bacillales</taxon>
        <taxon>Bacillaceae</taxon>
        <taxon>Neobacillus</taxon>
    </lineage>
</organism>
<dbReference type="SUPFAM" id="SSF88659">
    <property type="entry name" value="Sigma3 and sigma4 domains of RNA polymerase sigma factors"/>
    <property type="match status" value="1"/>
</dbReference>
<evidence type="ECO:0000256" key="4">
    <source>
        <dbReference type="ARBA" id="ARBA00023125"/>
    </source>
</evidence>
<sequence>MLHKLNSKINESAEQTDLFWKDHYQKLQQFCHFLTQNSWDGDDVAQETFLKALKYENQQQRVTPALLNKIAHNHWVDVIRKRKKESIQEETEFAGAFHNATLDEINNTVEMLINHFTPKQSIIFLLKEAFQYQIKEIAEILYTSEMAVKANLHRAKNRLGKLKDEDQSLTAETYWNIDEREQLAELFYEALKSEDPTLLIERLPSFISEIPKAKFIQTFSPSSTLCMAA</sequence>
<dbReference type="SUPFAM" id="SSF88946">
    <property type="entry name" value="Sigma2 domain of RNA polymerase sigma factors"/>
    <property type="match status" value="1"/>
</dbReference>
<dbReference type="Pfam" id="PF04542">
    <property type="entry name" value="Sigma70_r2"/>
    <property type="match status" value="1"/>
</dbReference>
<dbReference type="InterPro" id="IPR014284">
    <property type="entry name" value="RNA_pol_sigma-70_dom"/>
</dbReference>
<dbReference type="Proteomes" id="UP000679749">
    <property type="component" value="Unassembled WGS sequence"/>
</dbReference>
<evidence type="ECO:0000256" key="2">
    <source>
        <dbReference type="ARBA" id="ARBA00023015"/>
    </source>
</evidence>
<dbReference type="Gene3D" id="1.10.10.10">
    <property type="entry name" value="Winged helix-like DNA-binding domain superfamily/Winged helix DNA-binding domain"/>
    <property type="match status" value="1"/>
</dbReference>
<evidence type="ECO:0000313" key="10">
    <source>
        <dbReference type="Proteomes" id="UP000679749"/>
    </source>
</evidence>
<evidence type="ECO:0000256" key="5">
    <source>
        <dbReference type="ARBA" id="ARBA00023163"/>
    </source>
</evidence>
<dbReference type="Pfam" id="PF08281">
    <property type="entry name" value="Sigma70_r4_2"/>
    <property type="match status" value="1"/>
</dbReference>
<keyword evidence="4" id="KW-0238">DNA-binding</keyword>
<dbReference type="InterPro" id="IPR007627">
    <property type="entry name" value="RNA_pol_sigma70_r2"/>
</dbReference>
<dbReference type="EMBL" id="JAGYPF010000001">
    <property type="protein sequence ID" value="MBS4210996.1"/>
    <property type="molecule type" value="Genomic_DNA"/>
</dbReference>
<keyword evidence="10" id="KW-1185">Reference proteome</keyword>
<name>A0A942TY90_9BACI</name>
<feature type="domain" description="RNA polymerase sigma-70 region 2" evidence="7">
    <location>
        <begin position="21"/>
        <end position="84"/>
    </location>
</feature>
<dbReference type="InterPro" id="IPR013324">
    <property type="entry name" value="RNA_pol_sigma_r3/r4-like"/>
</dbReference>
<dbReference type="RefSeq" id="WP_213115545.1">
    <property type="nucleotide sequence ID" value="NZ_JAGYPF010000001.1"/>
</dbReference>
<keyword evidence="5" id="KW-0804">Transcription</keyword>
<dbReference type="NCBIfam" id="TIGR02937">
    <property type="entry name" value="sigma70-ECF"/>
    <property type="match status" value="1"/>
</dbReference>
<proteinExistence type="inferred from homology"/>
<dbReference type="Gene3D" id="1.10.1740.10">
    <property type="match status" value="1"/>
</dbReference>
<keyword evidence="3" id="KW-0731">Sigma factor</keyword>
<dbReference type="AlphaFoldDB" id="A0A942TY90"/>
<dbReference type="GO" id="GO:0016987">
    <property type="term" value="F:sigma factor activity"/>
    <property type="evidence" value="ECO:0007669"/>
    <property type="project" value="UniProtKB-KW"/>
</dbReference>
<comment type="similarity">
    <text evidence="1">Belongs to the sigma-70 factor family. ECF subfamily.</text>
</comment>
<keyword evidence="6" id="KW-0175">Coiled coil</keyword>
<dbReference type="InterPro" id="IPR036388">
    <property type="entry name" value="WH-like_DNA-bd_sf"/>
</dbReference>
<accession>A0A942TY90</accession>
<feature type="coiled-coil region" evidence="6">
    <location>
        <begin position="145"/>
        <end position="172"/>
    </location>
</feature>
<dbReference type="InterPro" id="IPR013325">
    <property type="entry name" value="RNA_pol_sigma_r2"/>
</dbReference>
<evidence type="ECO:0000256" key="3">
    <source>
        <dbReference type="ARBA" id="ARBA00023082"/>
    </source>
</evidence>
<keyword evidence="2" id="KW-0805">Transcription regulation</keyword>
<evidence type="ECO:0000259" key="7">
    <source>
        <dbReference type="Pfam" id="PF04542"/>
    </source>
</evidence>
<dbReference type="InterPro" id="IPR013249">
    <property type="entry name" value="RNA_pol_sigma70_r4_t2"/>
</dbReference>